<dbReference type="PROSITE" id="PS50005">
    <property type="entry name" value="TPR"/>
    <property type="match status" value="1"/>
</dbReference>
<dbReference type="EC" id="2.3.2.27" evidence="3"/>
<dbReference type="SUPFAM" id="SSF57850">
    <property type="entry name" value="RING/U-box"/>
    <property type="match status" value="1"/>
</dbReference>
<dbReference type="Proteomes" id="UP001605036">
    <property type="component" value="Unassembled WGS sequence"/>
</dbReference>
<keyword evidence="4" id="KW-0808">Transferase</keyword>
<dbReference type="EMBL" id="JBHFFA010000007">
    <property type="protein sequence ID" value="KAL2611632.1"/>
    <property type="molecule type" value="Genomic_DNA"/>
</dbReference>
<dbReference type="SMART" id="SM00504">
    <property type="entry name" value="Ubox"/>
    <property type="match status" value="1"/>
</dbReference>
<feature type="domain" description="U-box" evidence="12">
    <location>
        <begin position="374"/>
        <end position="448"/>
    </location>
</feature>
<keyword evidence="7 10" id="KW-0802">TPR repeat</keyword>
<comment type="pathway">
    <text evidence="2">Protein modification; protein ubiquitination.</text>
</comment>
<evidence type="ECO:0000256" key="8">
    <source>
        <dbReference type="ARBA" id="ARBA00044534"/>
    </source>
</evidence>
<evidence type="ECO:0000256" key="10">
    <source>
        <dbReference type="PROSITE-ProRule" id="PRU00339"/>
    </source>
</evidence>
<dbReference type="PANTHER" id="PTHR46803">
    <property type="entry name" value="E3 UBIQUITIN-PROTEIN LIGASE CHIP"/>
    <property type="match status" value="1"/>
</dbReference>
<dbReference type="GO" id="GO:0016567">
    <property type="term" value="P:protein ubiquitination"/>
    <property type="evidence" value="ECO:0007669"/>
    <property type="project" value="UniProtKB-ARBA"/>
</dbReference>
<evidence type="ECO:0000256" key="4">
    <source>
        <dbReference type="ARBA" id="ARBA00022679"/>
    </source>
</evidence>
<evidence type="ECO:0000256" key="1">
    <source>
        <dbReference type="ARBA" id="ARBA00000900"/>
    </source>
</evidence>
<dbReference type="SUPFAM" id="SSF48452">
    <property type="entry name" value="TPR-like"/>
    <property type="match status" value="1"/>
</dbReference>
<accession>A0ABD1XRQ2</accession>
<evidence type="ECO:0000256" key="6">
    <source>
        <dbReference type="ARBA" id="ARBA00022786"/>
    </source>
</evidence>
<dbReference type="PROSITE" id="PS51698">
    <property type="entry name" value="U_BOX"/>
    <property type="match status" value="1"/>
</dbReference>
<evidence type="ECO:0000256" key="5">
    <source>
        <dbReference type="ARBA" id="ARBA00022737"/>
    </source>
</evidence>
<name>A0ABD1XRQ2_9MARC</name>
<dbReference type="InterPro" id="IPR011990">
    <property type="entry name" value="TPR-like_helical_dom_sf"/>
</dbReference>
<dbReference type="Pfam" id="PF04564">
    <property type="entry name" value="U-box"/>
    <property type="match status" value="1"/>
</dbReference>
<comment type="catalytic activity">
    <reaction evidence="1">
        <text>S-ubiquitinyl-[E2 ubiquitin-conjugating enzyme]-L-cysteine + [acceptor protein]-L-lysine = [E2 ubiquitin-conjugating enzyme]-L-cysteine + N(6)-ubiquitinyl-[acceptor protein]-L-lysine.</text>
        <dbReference type="EC" id="2.3.2.27"/>
    </reaction>
</comment>
<sequence>MATDAAKQAEAAKRKGNLYFKKEKLAAAIEAYTEAITLCPQVPTYWTNRALCERKRNEWEKVEADCRKALELDNKSVKGHYMLGIALLHYQQYSRAVAELEKALDLGRGATNGNYMVQEIWQELAKARYTQWEEDANSRRQQMQEMQTFLQNLMRAENQKKLKEIISVMISTENPRDSTPPPPPPVDQTKEQHVGDGTPEEEKNIKYPKIYGTGFYPPVYGESEDFRDSTEDFGRQDGEGLEKVEEEFTSVEPNVGTDDNRDEHQKTKARWHRRKSINIRLRKFMDSGYFDSEYVAEGVRGLQREEGASDRNSGVDEKVPYSIYDVYKVFKELVKLQQGEAGKELLSTTELYERRCKALNDVFKKLAAPDIPGEVPDHLCCSITMEIFRDPVITPSGISYERAAIEEHLKQVGSFDPVSRMPLTVDQVYPNLALRDAVQVYLADHGWAYKT</sequence>
<evidence type="ECO:0000313" key="13">
    <source>
        <dbReference type="EMBL" id="KAL2611632.1"/>
    </source>
</evidence>
<dbReference type="InterPro" id="IPR019734">
    <property type="entry name" value="TPR_rpt"/>
</dbReference>
<proteinExistence type="predicted"/>
<evidence type="ECO:0000256" key="9">
    <source>
        <dbReference type="ARBA" id="ARBA00044543"/>
    </source>
</evidence>
<gene>
    <name evidence="13" type="ORF">R1flu_023324</name>
</gene>
<protein>
    <recommendedName>
        <fullName evidence="8">E3 ubiquitin-protein ligase CHIP</fullName>
        <ecNumber evidence="3">2.3.2.27</ecNumber>
    </recommendedName>
    <alternativeName>
        <fullName evidence="9">RING-type E3 ubiquitin transferase CHIP</fullName>
    </alternativeName>
</protein>
<feature type="repeat" description="TPR" evidence="10">
    <location>
        <begin position="9"/>
        <end position="42"/>
    </location>
</feature>
<evidence type="ECO:0000259" key="12">
    <source>
        <dbReference type="PROSITE" id="PS51698"/>
    </source>
</evidence>
<dbReference type="CDD" id="cd16654">
    <property type="entry name" value="RING-Ubox_CHIP"/>
    <property type="match status" value="1"/>
</dbReference>
<dbReference type="Gene3D" id="1.25.40.10">
    <property type="entry name" value="Tetratricopeptide repeat domain"/>
    <property type="match status" value="1"/>
</dbReference>
<evidence type="ECO:0000313" key="14">
    <source>
        <dbReference type="Proteomes" id="UP001605036"/>
    </source>
</evidence>
<dbReference type="GO" id="GO:0061630">
    <property type="term" value="F:ubiquitin protein ligase activity"/>
    <property type="evidence" value="ECO:0007669"/>
    <property type="project" value="UniProtKB-EC"/>
</dbReference>
<dbReference type="AlphaFoldDB" id="A0ABD1XRQ2"/>
<dbReference type="InterPro" id="IPR045202">
    <property type="entry name" value="CHIP_RING-Ubox"/>
</dbReference>
<dbReference type="InterPro" id="IPR003613">
    <property type="entry name" value="Ubox_domain"/>
</dbReference>
<evidence type="ECO:0000256" key="2">
    <source>
        <dbReference type="ARBA" id="ARBA00004906"/>
    </source>
</evidence>
<dbReference type="PANTHER" id="PTHR46803:SF2">
    <property type="entry name" value="E3 UBIQUITIN-PROTEIN LIGASE CHIP"/>
    <property type="match status" value="1"/>
</dbReference>
<feature type="region of interest" description="Disordered" evidence="11">
    <location>
        <begin position="247"/>
        <end position="269"/>
    </location>
</feature>
<evidence type="ECO:0000256" key="11">
    <source>
        <dbReference type="SAM" id="MobiDB-lite"/>
    </source>
</evidence>
<feature type="region of interest" description="Disordered" evidence="11">
    <location>
        <begin position="171"/>
        <end position="202"/>
    </location>
</feature>
<reference evidence="13 14" key="1">
    <citation type="submission" date="2024-09" db="EMBL/GenBank/DDBJ databases">
        <title>Chromosome-scale assembly of Riccia fluitans.</title>
        <authorList>
            <person name="Paukszto L."/>
            <person name="Sawicki J."/>
            <person name="Karawczyk K."/>
            <person name="Piernik-Szablinska J."/>
            <person name="Szczecinska M."/>
            <person name="Mazdziarz M."/>
        </authorList>
    </citation>
    <scope>NUCLEOTIDE SEQUENCE [LARGE SCALE GENOMIC DNA]</scope>
    <source>
        <strain evidence="13">Rf_01</strain>
        <tissue evidence="13">Aerial parts of the thallus</tissue>
    </source>
</reference>
<organism evidence="13 14">
    <name type="scientific">Riccia fluitans</name>
    <dbReference type="NCBI Taxonomy" id="41844"/>
    <lineage>
        <taxon>Eukaryota</taxon>
        <taxon>Viridiplantae</taxon>
        <taxon>Streptophyta</taxon>
        <taxon>Embryophyta</taxon>
        <taxon>Marchantiophyta</taxon>
        <taxon>Marchantiopsida</taxon>
        <taxon>Marchantiidae</taxon>
        <taxon>Marchantiales</taxon>
        <taxon>Ricciaceae</taxon>
        <taxon>Riccia</taxon>
    </lineage>
</organism>
<evidence type="ECO:0000256" key="7">
    <source>
        <dbReference type="ARBA" id="ARBA00022803"/>
    </source>
</evidence>
<feature type="compositionally biased region" description="Basic and acidic residues" evidence="11">
    <location>
        <begin position="188"/>
        <end position="202"/>
    </location>
</feature>
<dbReference type="InterPro" id="IPR013083">
    <property type="entry name" value="Znf_RING/FYVE/PHD"/>
</dbReference>
<keyword evidence="14" id="KW-1185">Reference proteome</keyword>
<evidence type="ECO:0000256" key="3">
    <source>
        <dbReference type="ARBA" id="ARBA00012483"/>
    </source>
</evidence>
<keyword evidence="6" id="KW-0833">Ubl conjugation pathway</keyword>
<keyword evidence="5" id="KW-0677">Repeat</keyword>
<dbReference type="SMART" id="SM00028">
    <property type="entry name" value="TPR"/>
    <property type="match status" value="3"/>
</dbReference>
<dbReference type="Pfam" id="PF00515">
    <property type="entry name" value="TPR_1"/>
    <property type="match status" value="1"/>
</dbReference>
<dbReference type="Gene3D" id="3.30.40.10">
    <property type="entry name" value="Zinc/RING finger domain, C3HC4 (zinc finger)"/>
    <property type="match status" value="1"/>
</dbReference>
<comment type="caution">
    <text evidence="13">The sequence shown here is derived from an EMBL/GenBank/DDBJ whole genome shotgun (WGS) entry which is preliminary data.</text>
</comment>